<keyword evidence="6" id="KW-1185">Reference proteome</keyword>
<proteinExistence type="inferred from homology"/>
<reference evidence="5 6" key="1">
    <citation type="submission" date="2020-02" db="EMBL/GenBank/DDBJ databases">
        <title>Genome analysis of Thermosulfuriphilus ammonigenes ST65T, an anaerobic thermophilic chemolithoautotrophic bacterium isolated from a deep-sea hydrothermal vent.</title>
        <authorList>
            <person name="Slobodkina G."/>
            <person name="Allioux M."/>
            <person name="Merkel A."/>
            <person name="Alain K."/>
            <person name="Jebbar M."/>
            <person name="Slobodkin A."/>
        </authorList>
    </citation>
    <scope>NUCLEOTIDE SEQUENCE [LARGE SCALE GENOMIC DNA]</scope>
    <source>
        <strain evidence="5 6">ST65</strain>
    </source>
</reference>
<comment type="function">
    <text evidence="4">Chaperone for NapA, the catalytic subunit of the periplasmic nitrate reductase. It binds directly and specifically to the twin-arginine signal peptide of NapA, preventing premature interaction with the Tat translocase and premature export.</text>
</comment>
<evidence type="ECO:0000256" key="2">
    <source>
        <dbReference type="ARBA" id="ARBA00022490"/>
    </source>
</evidence>
<protein>
    <recommendedName>
        <fullName evidence="4">Chaperone NapD</fullName>
    </recommendedName>
    <alternativeName>
        <fullName evidence="4">NapA signal peptide-binding chaperone NapD</fullName>
    </alternativeName>
</protein>
<name>A0A6G7PYT1_9BACT</name>
<organism evidence="5 6">
    <name type="scientific">Thermosulfuriphilus ammonigenes</name>
    <dbReference type="NCBI Taxonomy" id="1936021"/>
    <lineage>
        <taxon>Bacteria</taxon>
        <taxon>Pseudomonadati</taxon>
        <taxon>Thermodesulfobacteriota</taxon>
        <taxon>Thermodesulfobacteria</taxon>
        <taxon>Thermodesulfobacteriales</taxon>
        <taxon>Thermodesulfobacteriaceae</taxon>
        <taxon>Thermosulfuriphilus</taxon>
    </lineage>
</organism>
<dbReference type="EMBL" id="CP048877">
    <property type="protein sequence ID" value="QIJ72706.1"/>
    <property type="molecule type" value="Genomic_DNA"/>
</dbReference>
<dbReference type="GO" id="GO:0005737">
    <property type="term" value="C:cytoplasm"/>
    <property type="evidence" value="ECO:0007669"/>
    <property type="project" value="UniProtKB-SubCell"/>
</dbReference>
<evidence type="ECO:0000256" key="1">
    <source>
        <dbReference type="ARBA" id="ARBA00004496"/>
    </source>
</evidence>
<dbReference type="InterPro" id="IPR005623">
    <property type="entry name" value="Chaperone_NapD_NO3_reduct"/>
</dbReference>
<keyword evidence="3 4" id="KW-0143">Chaperone</keyword>
<dbReference type="Proteomes" id="UP000502179">
    <property type="component" value="Chromosome"/>
</dbReference>
<dbReference type="PANTHER" id="PTHR38603:SF1">
    <property type="entry name" value="CHAPERONE NAPD"/>
    <property type="match status" value="1"/>
</dbReference>
<keyword evidence="2 4" id="KW-0963">Cytoplasm</keyword>
<dbReference type="AlphaFoldDB" id="A0A6G7PYT1"/>
<dbReference type="GO" id="GO:0005048">
    <property type="term" value="F:signal sequence binding"/>
    <property type="evidence" value="ECO:0007669"/>
    <property type="project" value="UniProtKB-UniRule"/>
</dbReference>
<dbReference type="PANTHER" id="PTHR38603">
    <property type="entry name" value="CHAPERONE NAPD"/>
    <property type="match status" value="1"/>
</dbReference>
<evidence type="ECO:0000256" key="4">
    <source>
        <dbReference type="HAMAP-Rule" id="MF_02200"/>
    </source>
</evidence>
<comment type="subunit">
    <text evidence="4">Interacts with the cytoplasmic NapA precursor.</text>
</comment>
<dbReference type="GO" id="GO:0051224">
    <property type="term" value="P:negative regulation of protein transport"/>
    <property type="evidence" value="ECO:0007669"/>
    <property type="project" value="UniProtKB-UniRule"/>
</dbReference>
<evidence type="ECO:0000313" key="6">
    <source>
        <dbReference type="Proteomes" id="UP000502179"/>
    </source>
</evidence>
<gene>
    <name evidence="4" type="primary">napD</name>
    <name evidence="5" type="ORF">G4V39_10650</name>
</gene>
<accession>A0A6G7PYT1</accession>
<sequence>MPIGGFVVNCLPQDKDSVLKKLSSVPGASVYGEDDRGYLILVLETETSEAMEQLVDEIAAFDEVLAVNLAYLHGEDEVEQILKGRLKPPLPGPKRRF</sequence>
<dbReference type="RefSeq" id="WP_166032921.1">
    <property type="nucleotide sequence ID" value="NZ_CP048877.1"/>
</dbReference>
<evidence type="ECO:0000256" key="3">
    <source>
        <dbReference type="ARBA" id="ARBA00023186"/>
    </source>
</evidence>
<dbReference type="KEGG" id="tav:G4V39_10650"/>
<dbReference type="Pfam" id="PF03927">
    <property type="entry name" value="NapD"/>
    <property type="match status" value="1"/>
</dbReference>
<dbReference type="HAMAP" id="MF_02200">
    <property type="entry name" value="NapD"/>
    <property type="match status" value="1"/>
</dbReference>
<dbReference type="Gene3D" id="3.30.70.920">
    <property type="match status" value="1"/>
</dbReference>
<evidence type="ECO:0000313" key="5">
    <source>
        <dbReference type="EMBL" id="QIJ72706.1"/>
    </source>
</evidence>
<comment type="subcellular location">
    <subcellularLocation>
        <location evidence="1 4">Cytoplasm</location>
    </subcellularLocation>
</comment>
<comment type="similarity">
    <text evidence="4">Belongs to the NapD family.</text>
</comment>